<evidence type="ECO:0000313" key="4">
    <source>
        <dbReference type="EMBL" id="KAJ7660607.1"/>
    </source>
</evidence>
<evidence type="ECO:0000313" key="5">
    <source>
        <dbReference type="Proteomes" id="UP001221757"/>
    </source>
</evidence>
<name>A0AAD7CS47_MYCRO</name>
<dbReference type="Pfam" id="PF00400">
    <property type="entry name" value="WD40"/>
    <property type="match status" value="1"/>
</dbReference>
<accession>A0AAD7CS47</accession>
<organism evidence="4 5">
    <name type="scientific">Mycena rosella</name>
    <name type="common">Pink bonnet</name>
    <name type="synonym">Agaricus rosellus</name>
    <dbReference type="NCBI Taxonomy" id="1033263"/>
    <lineage>
        <taxon>Eukaryota</taxon>
        <taxon>Fungi</taxon>
        <taxon>Dikarya</taxon>
        <taxon>Basidiomycota</taxon>
        <taxon>Agaricomycotina</taxon>
        <taxon>Agaricomycetes</taxon>
        <taxon>Agaricomycetidae</taxon>
        <taxon>Agaricales</taxon>
        <taxon>Marasmiineae</taxon>
        <taxon>Mycenaceae</taxon>
        <taxon>Mycena</taxon>
    </lineage>
</organism>
<comment type="caution">
    <text evidence="4">The sequence shown here is derived from an EMBL/GenBank/DDBJ whole genome shotgun (WGS) entry which is preliminary data.</text>
</comment>
<feature type="repeat" description="WD" evidence="3">
    <location>
        <begin position="1"/>
        <end position="22"/>
    </location>
</feature>
<gene>
    <name evidence="4" type="ORF">B0H17DRAFT_954039</name>
</gene>
<dbReference type="GO" id="GO:1990234">
    <property type="term" value="C:transferase complex"/>
    <property type="evidence" value="ECO:0007669"/>
    <property type="project" value="UniProtKB-ARBA"/>
</dbReference>
<dbReference type="PANTHER" id="PTHR22847:SF637">
    <property type="entry name" value="WD REPEAT DOMAIN 5B"/>
    <property type="match status" value="1"/>
</dbReference>
<dbReference type="InterPro" id="IPR001680">
    <property type="entry name" value="WD40_rpt"/>
</dbReference>
<dbReference type="AlphaFoldDB" id="A0AAD7CS47"/>
<keyword evidence="2" id="KW-0677">Repeat</keyword>
<proteinExistence type="predicted"/>
<evidence type="ECO:0000256" key="1">
    <source>
        <dbReference type="ARBA" id="ARBA00022574"/>
    </source>
</evidence>
<keyword evidence="1 3" id="KW-0853">WD repeat</keyword>
<dbReference type="PROSITE" id="PS50082">
    <property type="entry name" value="WD_REPEATS_2"/>
    <property type="match status" value="2"/>
</dbReference>
<dbReference type="Gene3D" id="2.130.10.10">
    <property type="entry name" value="YVTN repeat-like/Quinoprotein amine dehydrogenase"/>
    <property type="match status" value="1"/>
</dbReference>
<dbReference type="InterPro" id="IPR019775">
    <property type="entry name" value="WD40_repeat_CS"/>
</dbReference>
<keyword evidence="5" id="KW-1185">Reference proteome</keyword>
<dbReference type="SUPFAM" id="SSF50978">
    <property type="entry name" value="WD40 repeat-like"/>
    <property type="match status" value="1"/>
</dbReference>
<dbReference type="PANTHER" id="PTHR22847">
    <property type="entry name" value="WD40 REPEAT PROTEIN"/>
    <property type="match status" value="1"/>
</dbReference>
<dbReference type="SMART" id="SM00320">
    <property type="entry name" value="WD40"/>
    <property type="match status" value="1"/>
</dbReference>
<reference evidence="4" key="1">
    <citation type="submission" date="2023-03" db="EMBL/GenBank/DDBJ databases">
        <title>Massive genome expansion in bonnet fungi (Mycena s.s.) driven by repeated elements and novel gene families across ecological guilds.</title>
        <authorList>
            <consortium name="Lawrence Berkeley National Laboratory"/>
            <person name="Harder C.B."/>
            <person name="Miyauchi S."/>
            <person name="Viragh M."/>
            <person name="Kuo A."/>
            <person name="Thoen E."/>
            <person name="Andreopoulos B."/>
            <person name="Lu D."/>
            <person name="Skrede I."/>
            <person name="Drula E."/>
            <person name="Henrissat B."/>
            <person name="Morin E."/>
            <person name="Kohler A."/>
            <person name="Barry K."/>
            <person name="LaButti K."/>
            <person name="Morin E."/>
            <person name="Salamov A."/>
            <person name="Lipzen A."/>
            <person name="Mereny Z."/>
            <person name="Hegedus B."/>
            <person name="Baldrian P."/>
            <person name="Stursova M."/>
            <person name="Weitz H."/>
            <person name="Taylor A."/>
            <person name="Grigoriev I.V."/>
            <person name="Nagy L.G."/>
            <person name="Martin F."/>
            <person name="Kauserud H."/>
        </authorList>
    </citation>
    <scope>NUCLEOTIDE SEQUENCE</scope>
    <source>
        <strain evidence="4">CBHHK067</strain>
    </source>
</reference>
<dbReference type="PROSITE" id="PS00678">
    <property type="entry name" value="WD_REPEATS_1"/>
    <property type="match status" value="1"/>
</dbReference>
<protein>
    <submittedName>
        <fullName evidence="4">WD40-repeat-containing domain protein</fullName>
    </submittedName>
</protein>
<dbReference type="PROSITE" id="PS50294">
    <property type="entry name" value="WD_REPEATS_REGION"/>
    <property type="match status" value="2"/>
</dbReference>
<sequence>MSGSDDTTLRMWDVRTGTAVGKPLEGHTNYVQSIAFSPNGKLIVSGSNDNTVRIWDASTGIASIHLQSSQSPSHWNIDNDGWISCIPSERLLWLPTHHRPGLWSPYNTLVIGRHQTKLSFDNFVHGTNWSKCWRGTVDI</sequence>
<dbReference type="EMBL" id="JARKIE010000257">
    <property type="protein sequence ID" value="KAJ7660607.1"/>
    <property type="molecule type" value="Genomic_DNA"/>
</dbReference>
<evidence type="ECO:0000256" key="2">
    <source>
        <dbReference type="ARBA" id="ARBA00022737"/>
    </source>
</evidence>
<dbReference type="InterPro" id="IPR036322">
    <property type="entry name" value="WD40_repeat_dom_sf"/>
</dbReference>
<feature type="repeat" description="WD" evidence="3">
    <location>
        <begin position="24"/>
        <end position="60"/>
    </location>
</feature>
<evidence type="ECO:0000256" key="3">
    <source>
        <dbReference type="PROSITE-ProRule" id="PRU00221"/>
    </source>
</evidence>
<dbReference type="Proteomes" id="UP001221757">
    <property type="component" value="Unassembled WGS sequence"/>
</dbReference>
<dbReference type="InterPro" id="IPR015943">
    <property type="entry name" value="WD40/YVTN_repeat-like_dom_sf"/>
</dbReference>